<protein>
    <submittedName>
        <fullName evidence="2">Uncharacterized protein</fullName>
    </submittedName>
</protein>
<feature type="compositionally biased region" description="Basic and acidic residues" evidence="1">
    <location>
        <begin position="63"/>
        <end position="80"/>
    </location>
</feature>
<proteinExistence type="predicted"/>
<evidence type="ECO:0000313" key="2">
    <source>
        <dbReference type="EMBL" id="HIY94803.1"/>
    </source>
</evidence>
<evidence type="ECO:0000256" key="1">
    <source>
        <dbReference type="SAM" id="MobiDB-lite"/>
    </source>
</evidence>
<dbReference type="EMBL" id="DXCN01000035">
    <property type="protein sequence ID" value="HIY94803.1"/>
    <property type="molecule type" value="Genomic_DNA"/>
</dbReference>
<gene>
    <name evidence="2" type="ORF">H9821_03955</name>
</gene>
<accession>A0A9D2CR28</accession>
<reference evidence="2" key="2">
    <citation type="submission" date="2021-04" db="EMBL/GenBank/DDBJ databases">
        <authorList>
            <person name="Gilroy R."/>
        </authorList>
    </citation>
    <scope>NUCLEOTIDE SEQUENCE</scope>
    <source>
        <strain evidence="2">ChiHjej12B11-9195</strain>
    </source>
</reference>
<feature type="region of interest" description="Disordered" evidence="1">
    <location>
        <begin position="1"/>
        <end position="80"/>
    </location>
</feature>
<name>A0A9D2CR28_9MICC</name>
<evidence type="ECO:0000313" key="3">
    <source>
        <dbReference type="Proteomes" id="UP000824134"/>
    </source>
</evidence>
<dbReference type="AlphaFoldDB" id="A0A9D2CR28"/>
<comment type="caution">
    <text evidence="2">The sequence shown here is derived from an EMBL/GenBank/DDBJ whole genome shotgun (WGS) entry which is preliminary data.</text>
</comment>
<feature type="compositionally biased region" description="Basic residues" evidence="1">
    <location>
        <begin position="25"/>
        <end position="34"/>
    </location>
</feature>
<dbReference type="Proteomes" id="UP000824134">
    <property type="component" value="Unassembled WGS sequence"/>
</dbReference>
<reference evidence="2" key="1">
    <citation type="journal article" date="2021" name="PeerJ">
        <title>Extensive microbial diversity within the chicken gut microbiome revealed by metagenomics and culture.</title>
        <authorList>
            <person name="Gilroy R."/>
            <person name="Ravi A."/>
            <person name="Getino M."/>
            <person name="Pursley I."/>
            <person name="Horton D.L."/>
            <person name="Alikhan N.F."/>
            <person name="Baker D."/>
            <person name="Gharbi K."/>
            <person name="Hall N."/>
            <person name="Watson M."/>
            <person name="Adriaenssens E.M."/>
            <person name="Foster-Nyarko E."/>
            <person name="Jarju S."/>
            <person name="Secka A."/>
            <person name="Antonio M."/>
            <person name="Oren A."/>
            <person name="Chaudhuri R.R."/>
            <person name="La Ragione R."/>
            <person name="Hildebrand F."/>
            <person name="Pallen M.J."/>
        </authorList>
    </citation>
    <scope>NUCLEOTIDE SEQUENCE</scope>
    <source>
        <strain evidence="2">ChiHjej12B11-9195</strain>
    </source>
</reference>
<organism evidence="2 3">
    <name type="scientific">Candidatus Rothia avicola</name>
    <dbReference type="NCBI Taxonomy" id="2840478"/>
    <lineage>
        <taxon>Bacteria</taxon>
        <taxon>Bacillati</taxon>
        <taxon>Actinomycetota</taxon>
        <taxon>Actinomycetes</taxon>
        <taxon>Micrococcales</taxon>
        <taxon>Micrococcaceae</taxon>
        <taxon>Rothia</taxon>
    </lineage>
</organism>
<sequence length="80" mass="8296">MSKPSGAEPAGVGAETPGPGYSPVPKKRRGHRRATGGSAFTGTEPKLAGLSDSRASAPPTEGEDARATWLKEQRPPHYGQ</sequence>